<dbReference type="OrthoDB" id="1294638at2759"/>
<evidence type="ECO:0000313" key="1">
    <source>
        <dbReference type="EMBL" id="KAG5614032.1"/>
    </source>
</evidence>
<protein>
    <submittedName>
        <fullName evidence="1">Uncharacterized protein</fullName>
    </submittedName>
</protein>
<gene>
    <name evidence="1" type="ORF">H5410_013856</name>
</gene>
<dbReference type="Proteomes" id="UP000824120">
    <property type="component" value="Chromosome 3"/>
</dbReference>
<reference evidence="1 2" key="1">
    <citation type="submission" date="2020-09" db="EMBL/GenBank/DDBJ databases">
        <title>De no assembly of potato wild relative species, Solanum commersonii.</title>
        <authorList>
            <person name="Cho K."/>
        </authorList>
    </citation>
    <scope>NUCLEOTIDE SEQUENCE [LARGE SCALE GENOMIC DNA]</scope>
    <source>
        <strain evidence="1">LZ3.2</strain>
        <tissue evidence="1">Leaf</tissue>
    </source>
</reference>
<dbReference type="AlphaFoldDB" id="A0A9J5ZPD7"/>
<accession>A0A9J5ZPD7</accession>
<dbReference type="EMBL" id="JACXVP010000003">
    <property type="protein sequence ID" value="KAG5614032.1"/>
    <property type="molecule type" value="Genomic_DNA"/>
</dbReference>
<organism evidence="1 2">
    <name type="scientific">Solanum commersonii</name>
    <name type="common">Commerson's wild potato</name>
    <name type="synonym">Commerson's nightshade</name>
    <dbReference type="NCBI Taxonomy" id="4109"/>
    <lineage>
        <taxon>Eukaryota</taxon>
        <taxon>Viridiplantae</taxon>
        <taxon>Streptophyta</taxon>
        <taxon>Embryophyta</taxon>
        <taxon>Tracheophyta</taxon>
        <taxon>Spermatophyta</taxon>
        <taxon>Magnoliopsida</taxon>
        <taxon>eudicotyledons</taxon>
        <taxon>Gunneridae</taxon>
        <taxon>Pentapetalae</taxon>
        <taxon>asterids</taxon>
        <taxon>lamiids</taxon>
        <taxon>Solanales</taxon>
        <taxon>Solanaceae</taxon>
        <taxon>Solanoideae</taxon>
        <taxon>Solaneae</taxon>
        <taxon>Solanum</taxon>
    </lineage>
</organism>
<keyword evidence="2" id="KW-1185">Reference proteome</keyword>
<evidence type="ECO:0000313" key="2">
    <source>
        <dbReference type="Proteomes" id="UP000824120"/>
    </source>
</evidence>
<sequence>MQVMASRDLPIEFAAMKGKLLRLGDISNCGIPCKSRSDCKEVNLSWAPNKMQVMALRDLSVDVEEMKGKLLRLDDITTCGRRCKVHGDCKEGVICSTCLILGSTIFHCV</sequence>
<proteinExistence type="predicted"/>
<name>A0A9J5ZPD7_SOLCO</name>
<comment type="caution">
    <text evidence="1">The sequence shown here is derived from an EMBL/GenBank/DDBJ whole genome shotgun (WGS) entry which is preliminary data.</text>
</comment>